<dbReference type="SUPFAM" id="SSF52540">
    <property type="entry name" value="P-loop containing nucleoside triphosphate hydrolases"/>
    <property type="match status" value="1"/>
</dbReference>
<dbReference type="InterPro" id="IPR003593">
    <property type="entry name" value="AAA+_ATPase"/>
</dbReference>
<dbReference type="PROSITE" id="PS00688">
    <property type="entry name" value="SIGMA54_INTERACT_3"/>
    <property type="match status" value="1"/>
</dbReference>
<keyword evidence="1" id="KW-0547">Nucleotide-binding</keyword>
<keyword evidence="5" id="KW-0804">Transcription</keyword>
<comment type="caution">
    <text evidence="7">The sequence shown here is derived from an EMBL/GenBank/DDBJ whole genome shotgun (WGS) entry which is preliminary data.</text>
</comment>
<dbReference type="InterPro" id="IPR058031">
    <property type="entry name" value="AAA_lid_NorR"/>
</dbReference>
<evidence type="ECO:0000259" key="6">
    <source>
        <dbReference type="PROSITE" id="PS50045"/>
    </source>
</evidence>
<dbReference type="SMART" id="SM00382">
    <property type="entry name" value="AAA"/>
    <property type="match status" value="1"/>
</dbReference>
<reference evidence="7 8" key="1">
    <citation type="submission" date="2015-09" db="EMBL/GenBank/DDBJ databases">
        <title>Genome of Desulfovibrio dechloracetivorans BerOc1, a mercury methylating strain isolated from highly hydrocarbons and metals contaminated coastal sediments.</title>
        <authorList>
            <person name="Goni Urriza M."/>
            <person name="Gassie C."/>
            <person name="Bouchez O."/>
            <person name="Klopp C."/>
            <person name="Ranchou-Peyruse A."/>
            <person name="Remy G."/>
        </authorList>
    </citation>
    <scope>NUCLEOTIDE SEQUENCE [LARGE SCALE GENOMIC DNA]</scope>
    <source>
        <strain evidence="7 8">BerOc1</strain>
    </source>
</reference>
<dbReference type="InterPro" id="IPR002078">
    <property type="entry name" value="Sigma_54_int"/>
</dbReference>
<dbReference type="Gene3D" id="1.10.10.60">
    <property type="entry name" value="Homeodomain-like"/>
    <property type="match status" value="1"/>
</dbReference>
<gene>
    <name evidence="7" type="primary">zraR_20</name>
    <name evidence="7" type="ORF">BerOc1_02835</name>
</gene>
<keyword evidence="2" id="KW-0067">ATP-binding</keyword>
<dbReference type="AlphaFoldDB" id="A0A1J5MWE8"/>
<keyword evidence="4" id="KW-0238">DNA-binding</keyword>
<dbReference type="Gene3D" id="1.10.8.60">
    <property type="match status" value="1"/>
</dbReference>
<dbReference type="Pfam" id="PF00158">
    <property type="entry name" value="Sigma54_activat"/>
    <property type="match status" value="1"/>
</dbReference>
<keyword evidence="3" id="KW-0805">Transcription regulation</keyword>
<keyword evidence="8" id="KW-1185">Reference proteome</keyword>
<dbReference type="RefSeq" id="WP_165610825.1">
    <property type="nucleotide sequence ID" value="NZ_LKAQ01000004.1"/>
</dbReference>
<dbReference type="GO" id="GO:0005524">
    <property type="term" value="F:ATP binding"/>
    <property type="evidence" value="ECO:0007669"/>
    <property type="project" value="UniProtKB-KW"/>
</dbReference>
<dbReference type="Proteomes" id="UP000181901">
    <property type="component" value="Unassembled WGS sequence"/>
</dbReference>
<evidence type="ECO:0000256" key="3">
    <source>
        <dbReference type="ARBA" id="ARBA00023015"/>
    </source>
</evidence>
<dbReference type="FunFam" id="3.40.50.300:FF:000006">
    <property type="entry name" value="DNA-binding transcriptional regulator NtrC"/>
    <property type="match status" value="1"/>
</dbReference>
<dbReference type="CDD" id="cd00009">
    <property type="entry name" value="AAA"/>
    <property type="match status" value="1"/>
</dbReference>
<feature type="domain" description="Sigma-54 factor interaction" evidence="6">
    <location>
        <begin position="184"/>
        <end position="413"/>
    </location>
</feature>
<protein>
    <submittedName>
        <fullName evidence="7">Transcriptional regulatory protein ZraR</fullName>
    </submittedName>
</protein>
<name>A0A1J5MWE8_9BACT</name>
<dbReference type="GO" id="GO:0006355">
    <property type="term" value="P:regulation of DNA-templated transcription"/>
    <property type="evidence" value="ECO:0007669"/>
    <property type="project" value="InterPro"/>
</dbReference>
<dbReference type="Gene3D" id="3.40.50.300">
    <property type="entry name" value="P-loop containing nucleotide triphosphate hydrolases"/>
    <property type="match status" value="1"/>
</dbReference>
<evidence type="ECO:0000256" key="2">
    <source>
        <dbReference type="ARBA" id="ARBA00022840"/>
    </source>
</evidence>
<evidence type="ECO:0000313" key="8">
    <source>
        <dbReference type="Proteomes" id="UP000181901"/>
    </source>
</evidence>
<evidence type="ECO:0000256" key="4">
    <source>
        <dbReference type="ARBA" id="ARBA00023125"/>
    </source>
</evidence>
<dbReference type="InterPro" id="IPR025662">
    <property type="entry name" value="Sigma_54_int_dom_ATP-bd_1"/>
</dbReference>
<dbReference type="EMBL" id="LKAQ01000004">
    <property type="protein sequence ID" value="OIQ50893.1"/>
    <property type="molecule type" value="Genomic_DNA"/>
</dbReference>
<evidence type="ECO:0000313" key="7">
    <source>
        <dbReference type="EMBL" id="OIQ50893.1"/>
    </source>
</evidence>
<evidence type="ECO:0000256" key="5">
    <source>
        <dbReference type="ARBA" id="ARBA00023163"/>
    </source>
</evidence>
<sequence>MSDRLFENIVDKVCSTLDLQLAITHLQKLLEARTDIEGVFIGHHAPEEKQVYSLVYAGKSHSEECRQKQPVQDALHNYLLSNRRKELNIVNRLNEFPAMAITLPSCIPTSHSLYECRVRLDGRHIGMLAFHTPGPHLSDATLDLLMKIRGPIALSLANKLSALRVWSHDELGDSAVAPESGGHFVCPSSAMRMVYRLLSAVAPTGNTVLLTGETGVGKDALARRLHDLSPRRAAGFVHVNCGSLPESLIESELFGHQKGAFTGAGSDRIGLFEQANGGTVFLDEIGELPPAMQTRLLQVLQNKTIRRVGGSRDVPLDFRVVAATNNDLEAMCRDGRFRRDLYFRLNCIRVEVPPLRHRREDIPVLAEYFVRKKAQEYGWSAAPPIGSDMDRLVRYDWPGNVRELENCLDRSLILSCGAPFRVHLDPHFAADRGHGASRAHVQDSSMAGEGDASGLSQGVPTLDECVRDHMLDALRRSGGRIHGKGGAAELLDVNPSTLRSRLKKMNIPFGRQLPGGFGGLASD</sequence>
<dbReference type="InterPro" id="IPR027417">
    <property type="entry name" value="P-loop_NTPase"/>
</dbReference>
<organism evidence="7 8">
    <name type="scientific">Pseudodesulfovibrio hydrargyri</name>
    <dbReference type="NCBI Taxonomy" id="2125990"/>
    <lineage>
        <taxon>Bacteria</taxon>
        <taxon>Pseudomonadati</taxon>
        <taxon>Thermodesulfobacteriota</taxon>
        <taxon>Desulfovibrionia</taxon>
        <taxon>Desulfovibrionales</taxon>
        <taxon>Desulfovibrionaceae</taxon>
    </lineage>
</organism>
<dbReference type="PANTHER" id="PTHR32071">
    <property type="entry name" value="TRANSCRIPTIONAL REGULATORY PROTEIN"/>
    <property type="match status" value="1"/>
</dbReference>
<evidence type="ECO:0000256" key="1">
    <source>
        <dbReference type="ARBA" id="ARBA00022741"/>
    </source>
</evidence>
<proteinExistence type="predicted"/>
<dbReference type="PROSITE" id="PS00675">
    <property type="entry name" value="SIGMA54_INTERACT_1"/>
    <property type="match status" value="1"/>
</dbReference>
<dbReference type="InterPro" id="IPR025943">
    <property type="entry name" value="Sigma_54_int_dom_ATP-bd_2"/>
</dbReference>
<dbReference type="InterPro" id="IPR025944">
    <property type="entry name" value="Sigma_54_int_dom_CS"/>
</dbReference>
<dbReference type="GO" id="GO:0003677">
    <property type="term" value="F:DNA binding"/>
    <property type="evidence" value="ECO:0007669"/>
    <property type="project" value="UniProtKB-KW"/>
</dbReference>
<dbReference type="PROSITE" id="PS50045">
    <property type="entry name" value="SIGMA54_INTERACT_4"/>
    <property type="match status" value="1"/>
</dbReference>
<dbReference type="Pfam" id="PF25601">
    <property type="entry name" value="AAA_lid_14"/>
    <property type="match status" value="1"/>
</dbReference>
<accession>A0A1J5MWE8</accession>
<dbReference type="PROSITE" id="PS00676">
    <property type="entry name" value="SIGMA54_INTERACT_2"/>
    <property type="match status" value="1"/>
</dbReference>